<dbReference type="InterPro" id="IPR001111">
    <property type="entry name" value="TGF-b_propeptide"/>
</dbReference>
<dbReference type="GO" id="GO:0008201">
    <property type="term" value="F:heparin binding"/>
    <property type="evidence" value="ECO:0007669"/>
    <property type="project" value="UniProtKB-KW"/>
</dbReference>
<dbReference type="GO" id="GO:0008083">
    <property type="term" value="F:growth factor activity"/>
    <property type="evidence" value="ECO:0007669"/>
    <property type="project" value="UniProtKB-UniRule"/>
</dbReference>
<dbReference type="FunFam" id="2.60.120.970:FF:000001">
    <property type="entry name" value="Growth/differentiation factor 8"/>
    <property type="match status" value="1"/>
</dbReference>
<evidence type="ECO:0000256" key="13">
    <source>
        <dbReference type="ARBA" id="ARBA00023852"/>
    </source>
</evidence>
<dbReference type="PANTHER" id="PTHR11848:SF150">
    <property type="entry name" value="GROWTH_DIFFERENTIATION FACTOR 8"/>
    <property type="match status" value="1"/>
</dbReference>
<evidence type="ECO:0000256" key="3">
    <source>
        <dbReference type="ARBA" id="ARBA00022514"/>
    </source>
</evidence>
<comment type="caution">
    <text evidence="19">The sequence shown here is derived from an EMBL/GenBank/DDBJ whole genome shotgun (WGS) entry which is preliminary data.</text>
</comment>
<evidence type="ECO:0000256" key="4">
    <source>
        <dbReference type="ARBA" id="ARBA00022525"/>
    </source>
</evidence>
<dbReference type="SMART" id="SM00204">
    <property type="entry name" value="TGFB"/>
    <property type="match status" value="1"/>
</dbReference>
<keyword evidence="9 16" id="KW-1015">Disulfide bond</keyword>
<keyword evidence="20" id="KW-1185">Reference proteome</keyword>
<comment type="subcellular location">
    <subcellularLocation>
        <location evidence="1 16">Secreted</location>
    </subcellularLocation>
</comment>
<keyword evidence="5" id="KW-0358">Heparin-binding</keyword>
<evidence type="ECO:0000259" key="18">
    <source>
        <dbReference type="PROSITE" id="PS51362"/>
    </source>
</evidence>
<proteinExistence type="inferred from homology"/>
<evidence type="ECO:0000256" key="15">
    <source>
        <dbReference type="RuleBase" id="RU000354"/>
    </source>
</evidence>
<dbReference type="EMBL" id="VBQZ03000004">
    <property type="protein sequence ID" value="MXQ80493.1"/>
    <property type="molecule type" value="Genomic_DNA"/>
</dbReference>
<evidence type="ECO:0000256" key="7">
    <source>
        <dbReference type="ARBA" id="ARBA00022729"/>
    </source>
</evidence>
<dbReference type="GO" id="GO:0005615">
    <property type="term" value="C:extracellular space"/>
    <property type="evidence" value="ECO:0007669"/>
    <property type="project" value="UniProtKB-UniRule"/>
</dbReference>
<keyword evidence="7 16" id="KW-0732">Signal</keyword>
<comment type="function">
    <text evidence="11 16">Acts specifically as a negative regulator of skeletal muscle growth.</text>
</comment>
<evidence type="ECO:0000256" key="17">
    <source>
        <dbReference type="SAM" id="SignalP"/>
    </source>
</evidence>
<evidence type="ECO:0000313" key="20">
    <source>
        <dbReference type="Proteomes" id="UP000322234"/>
    </source>
</evidence>
<sequence>MQKLQISVYIYLFMLIVAGPVDLNENSEQKENVEKEGLCNACLWRENTTSSRLEAIKIQILSKLRLETAPNISKDAIRQLLPKAPPLLELIDQFDVQRDASSDGSLEDDDYHARTETVITMPTESDLLTQVEGKPKCCFFKFSSKIQYNKLVKAQLWIYLRPVKTPATVFVQILRLIKPMKDGTRYTGIRSLKLDMNPGTGIWQSIDVKTVLQNWLKQPESNLGIEIKALDENGHDLAVTFPEPGEDGLTPFLEVKVTDTPKRSRRDFGLDCDEHSTESRCCRYPLTVDFEAFGWDWIIAPKRYKANYCSGECEFVFLQKYGIPSP</sequence>
<organism evidence="19 20">
    <name type="scientific">Bos mutus</name>
    <name type="common">wild yak</name>
    <dbReference type="NCBI Taxonomy" id="72004"/>
    <lineage>
        <taxon>Eukaryota</taxon>
        <taxon>Metazoa</taxon>
        <taxon>Chordata</taxon>
        <taxon>Craniata</taxon>
        <taxon>Vertebrata</taxon>
        <taxon>Euteleostomi</taxon>
        <taxon>Mammalia</taxon>
        <taxon>Eutheria</taxon>
        <taxon>Laurasiatheria</taxon>
        <taxon>Artiodactyla</taxon>
        <taxon>Ruminantia</taxon>
        <taxon>Pecora</taxon>
        <taxon>Bovidae</taxon>
        <taxon>Bovinae</taxon>
        <taxon>Bos</taxon>
    </lineage>
</organism>
<feature type="signal peptide" evidence="17">
    <location>
        <begin position="1"/>
        <end position="18"/>
    </location>
</feature>
<dbReference type="PROSITE" id="PS00250">
    <property type="entry name" value="TGF_BETA_1"/>
    <property type="match status" value="1"/>
</dbReference>
<evidence type="ECO:0000256" key="8">
    <source>
        <dbReference type="ARBA" id="ARBA00023030"/>
    </source>
</evidence>
<dbReference type="InterPro" id="IPR015615">
    <property type="entry name" value="TGF-beta-rel"/>
</dbReference>
<evidence type="ECO:0000256" key="16">
    <source>
        <dbReference type="RuleBase" id="RU369049"/>
    </source>
</evidence>
<reference evidence="19" key="1">
    <citation type="submission" date="2019-10" db="EMBL/GenBank/DDBJ databases">
        <title>The sequence and de novo assembly of the wild yak genome.</title>
        <authorList>
            <person name="Liu Y."/>
        </authorList>
    </citation>
    <scope>NUCLEOTIDE SEQUENCE [LARGE SCALE GENOMIC DNA]</scope>
    <source>
        <strain evidence="19">WY2019</strain>
    </source>
</reference>
<feature type="domain" description="TGF-beta family profile" evidence="18">
    <location>
        <begin position="263"/>
        <end position="326"/>
    </location>
</feature>
<dbReference type="Proteomes" id="UP000322234">
    <property type="component" value="Unassembled WGS sequence"/>
</dbReference>
<dbReference type="PROSITE" id="PS51362">
    <property type="entry name" value="TGF_BETA_2"/>
    <property type="match status" value="1"/>
</dbReference>
<evidence type="ECO:0000256" key="12">
    <source>
        <dbReference type="ARBA" id="ARBA00023794"/>
    </source>
</evidence>
<dbReference type="PANTHER" id="PTHR11848">
    <property type="entry name" value="TGF-BETA FAMILY"/>
    <property type="match status" value="1"/>
</dbReference>
<evidence type="ECO:0000256" key="6">
    <source>
        <dbReference type="ARBA" id="ARBA00022685"/>
    </source>
</evidence>
<dbReference type="GO" id="GO:0005125">
    <property type="term" value="F:cytokine activity"/>
    <property type="evidence" value="ECO:0007669"/>
    <property type="project" value="UniProtKB-UniRule"/>
</dbReference>
<gene>
    <name evidence="19" type="ORF">E5288_WYG006300</name>
</gene>
<evidence type="ECO:0000256" key="9">
    <source>
        <dbReference type="ARBA" id="ARBA00023157"/>
    </source>
</evidence>
<keyword evidence="10" id="KW-0325">Glycoprotein</keyword>
<keyword evidence="4 16" id="KW-0964">Secreted</keyword>
<accession>A0A6B0QYV7</accession>
<feature type="chain" id="PRO_5025631266" description="Growth/differentiation factor 8" evidence="17">
    <location>
        <begin position="19"/>
        <end position="326"/>
    </location>
</feature>
<dbReference type="AlphaFoldDB" id="A0A6B0QYV7"/>
<dbReference type="InterPro" id="IPR029034">
    <property type="entry name" value="Cystine-knot_cytokine"/>
</dbReference>
<evidence type="ECO:0000256" key="14">
    <source>
        <dbReference type="ARBA" id="ARBA00031866"/>
    </source>
</evidence>
<dbReference type="Pfam" id="PF00688">
    <property type="entry name" value="TGFb_propeptide"/>
    <property type="match status" value="1"/>
</dbReference>
<keyword evidence="3 16" id="KW-0202">Cytokine</keyword>
<evidence type="ECO:0000256" key="5">
    <source>
        <dbReference type="ARBA" id="ARBA00022674"/>
    </source>
</evidence>
<evidence type="ECO:0000256" key="11">
    <source>
        <dbReference type="ARBA" id="ARBA00023756"/>
    </source>
</evidence>
<keyword evidence="8 15" id="KW-0339">Growth factor</keyword>
<evidence type="ECO:0000256" key="2">
    <source>
        <dbReference type="ARBA" id="ARBA00006656"/>
    </source>
</evidence>
<comment type="subunit">
    <text evidence="12 16">Homodimer; disulfide-linked. Interacts with WFIKKN2, leading to inhibit its activity. Interacts with FSTL3.</text>
</comment>
<dbReference type="Gene3D" id="2.10.90.10">
    <property type="entry name" value="Cystine-knot cytokines"/>
    <property type="match status" value="1"/>
</dbReference>
<evidence type="ECO:0000256" key="10">
    <source>
        <dbReference type="ARBA" id="ARBA00023180"/>
    </source>
</evidence>
<dbReference type="Gene3D" id="2.60.120.970">
    <property type="match status" value="1"/>
</dbReference>
<name>A0A6B0QYV7_9CETA</name>
<dbReference type="InterPro" id="IPR017948">
    <property type="entry name" value="TGFb_CS"/>
</dbReference>
<dbReference type="SUPFAM" id="SSF57501">
    <property type="entry name" value="Cystine-knot cytokines"/>
    <property type="match status" value="1"/>
</dbReference>
<keyword evidence="6 16" id="KW-0165">Cleavage on pair of basic residues</keyword>
<comment type="similarity">
    <text evidence="2 15">Belongs to the TGF-beta family.</text>
</comment>
<evidence type="ECO:0000256" key="1">
    <source>
        <dbReference type="ARBA" id="ARBA00004613"/>
    </source>
</evidence>
<evidence type="ECO:0000313" key="19">
    <source>
        <dbReference type="EMBL" id="MXQ80493.1"/>
    </source>
</evidence>
<protein>
    <recommendedName>
        <fullName evidence="13 16">Growth/differentiation factor 8</fullName>
        <shortName evidence="16">GDF-8</shortName>
    </recommendedName>
    <alternativeName>
        <fullName evidence="14 16">Myostatin</fullName>
    </alternativeName>
</protein>
<dbReference type="Pfam" id="PF00019">
    <property type="entry name" value="TGF_beta"/>
    <property type="match status" value="1"/>
</dbReference>
<dbReference type="InterPro" id="IPR001839">
    <property type="entry name" value="TGF-b_C"/>
</dbReference>